<keyword evidence="6" id="KW-1185">Reference proteome</keyword>
<evidence type="ECO:0000313" key="5">
    <source>
        <dbReference type="EMBL" id="KZP22900.1"/>
    </source>
</evidence>
<proteinExistence type="inferred from homology"/>
<evidence type="ECO:0000313" key="6">
    <source>
        <dbReference type="Proteomes" id="UP000076532"/>
    </source>
</evidence>
<dbReference type="GO" id="GO:0004197">
    <property type="term" value="F:cysteine-type endopeptidase activity"/>
    <property type="evidence" value="ECO:0007669"/>
    <property type="project" value="InterPro"/>
</dbReference>
<feature type="domain" description="Peptidase C14 caspase" evidence="4">
    <location>
        <begin position="203"/>
        <end position="452"/>
    </location>
</feature>
<evidence type="ECO:0000259" key="4">
    <source>
        <dbReference type="Pfam" id="PF00656"/>
    </source>
</evidence>
<evidence type="ECO:0000256" key="2">
    <source>
        <dbReference type="ARBA" id="ARBA00022703"/>
    </source>
</evidence>
<dbReference type="Gene3D" id="3.40.50.1460">
    <property type="match status" value="1"/>
</dbReference>
<organism evidence="5 6">
    <name type="scientific">Athelia psychrophila</name>
    <dbReference type="NCBI Taxonomy" id="1759441"/>
    <lineage>
        <taxon>Eukaryota</taxon>
        <taxon>Fungi</taxon>
        <taxon>Dikarya</taxon>
        <taxon>Basidiomycota</taxon>
        <taxon>Agaricomycotina</taxon>
        <taxon>Agaricomycetes</taxon>
        <taxon>Agaricomycetidae</taxon>
        <taxon>Atheliales</taxon>
        <taxon>Atheliaceae</taxon>
        <taxon>Athelia</taxon>
    </lineage>
</organism>
<keyword evidence="3" id="KW-0788">Thiol protease</keyword>
<evidence type="ECO:0000256" key="1">
    <source>
        <dbReference type="ARBA" id="ARBA00009005"/>
    </source>
</evidence>
<reference evidence="5 6" key="1">
    <citation type="journal article" date="2016" name="Mol. Biol. Evol.">
        <title>Comparative Genomics of Early-Diverging Mushroom-Forming Fungi Provides Insights into the Origins of Lignocellulose Decay Capabilities.</title>
        <authorList>
            <person name="Nagy L.G."/>
            <person name="Riley R."/>
            <person name="Tritt A."/>
            <person name="Adam C."/>
            <person name="Daum C."/>
            <person name="Floudas D."/>
            <person name="Sun H."/>
            <person name="Yadav J.S."/>
            <person name="Pangilinan J."/>
            <person name="Larsson K.H."/>
            <person name="Matsuura K."/>
            <person name="Barry K."/>
            <person name="Labutti K."/>
            <person name="Kuo R."/>
            <person name="Ohm R.A."/>
            <person name="Bhattacharya S.S."/>
            <person name="Shirouzu T."/>
            <person name="Yoshinaga Y."/>
            <person name="Martin F.M."/>
            <person name="Grigoriev I.V."/>
            <person name="Hibbett D.S."/>
        </authorList>
    </citation>
    <scope>NUCLEOTIDE SEQUENCE [LARGE SCALE GENOMIC DNA]</scope>
    <source>
        <strain evidence="5 6">CBS 109695</strain>
    </source>
</reference>
<dbReference type="GO" id="GO:0005737">
    <property type="term" value="C:cytoplasm"/>
    <property type="evidence" value="ECO:0007669"/>
    <property type="project" value="TreeGrafter"/>
</dbReference>
<keyword evidence="3" id="KW-0645">Protease</keyword>
<protein>
    <recommendedName>
        <fullName evidence="4">Peptidase C14 caspase domain-containing protein</fullName>
    </recommendedName>
</protein>
<dbReference type="OrthoDB" id="3223806at2759"/>
<gene>
    <name evidence="5" type="ORF">FIBSPDRAFT_786588</name>
</gene>
<keyword evidence="3" id="KW-0378">Hydrolase</keyword>
<dbReference type="GO" id="GO:0006508">
    <property type="term" value="P:proteolysis"/>
    <property type="evidence" value="ECO:0007669"/>
    <property type="project" value="InterPro"/>
</dbReference>
<dbReference type="PANTHER" id="PTHR48104:SF30">
    <property type="entry name" value="METACASPASE-1"/>
    <property type="match status" value="1"/>
</dbReference>
<dbReference type="EMBL" id="KV417536">
    <property type="protein sequence ID" value="KZP22900.1"/>
    <property type="molecule type" value="Genomic_DNA"/>
</dbReference>
<dbReference type="InterPro" id="IPR029030">
    <property type="entry name" value="Caspase-like_dom_sf"/>
</dbReference>
<dbReference type="Proteomes" id="UP000076532">
    <property type="component" value="Unassembled WGS sequence"/>
</dbReference>
<evidence type="ECO:0000256" key="3">
    <source>
        <dbReference type="ARBA" id="ARBA00022807"/>
    </source>
</evidence>
<dbReference type="InterPro" id="IPR050452">
    <property type="entry name" value="Metacaspase"/>
</dbReference>
<dbReference type="Pfam" id="PF00656">
    <property type="entry name" value="Peptidase_C14"/>
    <property type="match status" value="1"/>
</dbReference>
<dbReference type="GO" id="GO:0006915">
    <property type="term" value="P:apoptotic process"/>
    <property type="evidence" value="ECO:0007669"/>
    <property type="project" value="UniProtKB-KW"/>
</dbReference>
<dbReference type="PANTHER" id="PTHR48104">
    <property type="entry name" value="METACASPASE-4"/>
    <property type="match status" value="1"/>
</dbReference>
<dbReference type="SUPFAM" id="SSF52129">
    <property type="entry name" value="Caspase-like"/>
    <property type="match status" value="1"/>
</dbReference>
<name>A0A166LFI1_9AGAM</name>
<keyword evidence="2" id="KW-0053">Apoptosis</keyword>
<comment type="similarity">
    <text evidence="1">Belongs to the peptidase C14B family.</text>
</comment>
<dbReference type="AlphaFoldDB" id="A0A166LFI1"/>
<dbReference type="InterPro" id="IPR011600">
    <property type="entry name" value="Pept_C14_caspase"/>
</dbReference>
<sequence>MSVFYAHLYSTSDNHSRRVLAVFANRKVADEWWYAVLNGPPILSSNIHRISPQVYNYNGSMFQMSLFFKEPQFQSVADQFRGRMFLTGEVDKSVGSEMSLSSPIETMAISNGSVPLLHSKPLRLLSDAYIMTFPVNASPSASSTAPPAQPSPPTMFLPFANAHVSSYTEIFWHLKWTKDSGNSTSKTLPKGPSVVCSARPALYALIIGINKYDDITNLSGCVSDADSVEDFLTKDLQVPEQHIISLRDEQASRSAIIQAFGDLANDVRIKRDDPIFIFFAGHGSELAAPSGWAVGGPDSKIQALVPQDYNSSDPNKLVYAIPDRTVGALINKISREKGNNITVIFDCCHSGSSTRGDIDSMERTVELENNTPADLDQHAWCESADHGEALAPGTLYTGLESHVLIAACGAKEVATEYGTPKRGRFTKAFIQLLRQEGVDKLRYSDVLNRLESIPNQNPQCEGKHSDRVFFDAKSPPARRVVYPVQMEHGEYRMEAGSAHGISADAEFAVYADYNTDLTSEPLGGLVVDRIEFFHTTLKPTSGIPFLVGESAVALQTKLGQKEDLTLHVEFDIKLISVFEALLMDMQAPGPDSAKIALVGRNQARLEIVMEGDQLYFNNLDERVTGYGIGRIQYPVEPKPDVIHRILHAAAHYHWHLNRNSTLDKIFASNVDVEFFELRPDYEYEGEWTPGDNPVNLYAGGAIDLVLDVSKRYGMRLTNKINQPLYPAVFHFKEDLSIVSHYSPKTSGNPDSEFQPNQMFPIGYGFTGIPPIRHTCDLPDGQDISVGFLKMFFTTRYVDFSNIPQPTPFIPGRADIPPPKKAQRAKWGTILIPFIERRRK</sequence>
<accession>A0A166LFI1</accession>